<dbReference type="AlphaFoldDB" id="A0A9P5XL51"/>
<proteinExistence type="predicted"/>
<accession>A0A9P5XL51</accession>
<comment type="caution">
    <text evidence="1">The sequence shown here is derived from an EMBL/GenBank/DDBJ whole genome shotgun (WGS) entry which is preliminary data.</text>
</comment>
<dbReference type="Proteomes" id="UP000807342">
    <property type="component" value="Unassembled WGS sequence"/>
</dbReference>
<keyword evidence="2" id="KW-1185">Reference proteome</keyword>
<evidence type="ECO:0000313" key="2">
    <source>
        <dbReference type="Proteomes" id="UP000807342"/>
    </source>
</evidence>
<name>A0A9P5XL51_9AGAR</name>
<reference evidence="1" key="1">
    <citation type="submission" date="2020-11" db="EMBL/GenBank/DDBJ databases">
        <authorList>
            <consortium name="DOE Joint Genome Institute"/>
            <person name="Ahrendt S."/>
            <person name="Riley R."/>
            <person name="Andreopoulos W."/>
            <person name="Labutti K."/>
            <person name="Pangilinan J."/>
            <person name="Ruiz-Duenas F.J."/>
            <person name="Barrasa J.M."/>
            <person name="Sanchez-Garcia M."/>
            <person name="Camarero S."/>
            <person name="Miyauchi S."/>
            <person name="Serrano A."/>
            <person name="Linde D."/>
            <person name="Babiker R."/>
            <person name="Drula E."/>
            <person name="Ayuso-Fernandez I."/>
            <person name="Pacheco R."/>
            <person name="Padilla G."/>
            <person name="Ferreira P."/>
            <person name="Barriuso J."/>
            <person name="Kellner H."/>
            <person name="Castanera R."/>
            <person name="Alfaro M."/>
            <person name="Ramirez L."/>
            <person name="Pisabarro A.G."/>
            <person name="Kuo A."/>
            <person name="Tritt A."/>
            <person name="Lipzen A."/>
            <person name="He G."/>
            <person name="Yan M."/>
            <person name="Ng V."/>
            <person name="Cullen D."/>
            <person name="Martin F."/>
            <person name="Rosso M.-N."/>
            <person name="Henrissat B."/>
            <person name="Hibbett D."/>
            <person name="Martinez A.T."/>
            <person name="Grigoriev I.V."/>
        </authorList>
    </citation>
    <scope>NUCLEOTIDE SEQUENCE</scope>
    <source>
        <strain evidence="1">MF-IS2</strain>
    </source>
</reference>
<dbReference type="EMBL" id="MU151090">
    <property type="protein sequence ID" value="KAF9451171.1"/>
    <property type="molecule type" value="Genomic_DNA"/>
</dbReference>
<sequence length="152" mass="17018">MRLPLPRLLAPIDILTVISYQDLLHSVTSLCQHMGVVILVNRRRVQCLFTTPRGHKQAPMPIQLLAFLGLMTSCLSARLMTSGRYHASATHYDPCLLIFMNDDEFSCDTCLTTRFCQDKAMYLEVSRSVLGCLSPGLPVSTLPRSTAQIYDI</sequence>
<organism evidence="1 2">
    <name type="scientific">Macrolepiota fuliginosa MF-IS2</name>
    <dbReference type="NCBI Taxonomy" id="1400762"/>
    <lineage>
        <taxon>Eukaryota</taxon>
        <taxon>Fungi</taxon>
        <taxon>Dikarya</taxon>
        <taxon>Basidiomycota</taxon>
        <taxon>Agaricomycotina</taxon>
        <taxon>Agaricomycetes</taxon>
        <taxon>Agaricomycetidae</taxon>
        <taxon>Agaricales</taxon>
        <taxon>Agaricineae</taxon>
        <taxon>Agaricaceae</taxon>
        <taxon>Macrolepiota</taxon>
    </lineage>
</organism>
<evidence type="ECO:0000313" key="1">
    <source>
        <dbReference type="EMBL" id="KAF9451171.1"/>
    </source>
</evidence>
<protein>
    <submittedName>
        <fullName evidence="1">Uncharacterized protein</fullName>
    </submittedName>
</protein>
<gene>
    <name evidence="1" type="ORF">P691DRAFT_400393</name>
</gene>